<reference evidence="3" key="1">
    <citation type="journal article" date="2020" name="Stud. Mycol.">
        <title>101 Dothideomycetes genomes: a test case for predicting lifestyles and emergence of pathogens.</title>
        <authorList>
            <person name="Haridas S."/>
            <person name="Albert R."/>
            <person name="Binder M."/>
            <person name="Bloem J."/>
            <person name="Labutti K."/>
            <person name="Salamov A."/>
            <person name="Andreopoulos B."/>
            <person name="Baker S."/>
            <person name="Barry K."/>
            <person name="Bills G."/>
            <person name="Bluhm B."/>
            <person name="Cannon C."/>
            <person name="Castanera R."/>
            <person name="Culley D."/>
            <person name="Daum C."/>
            <person name="Ezra D."/>
            <person name="Gonzalez J."/>
            <person name="Henrissat B."/>
            <person name="Kuo A."/>
            <person name="Liang C."/>
            <person name="Lipzen A."/>
            <person name="Lutzoni F."/>
            <person name="Magnuson J."/>
            <person name="Mondo S."/>
            <person name="Nolan M."/>
            <person name="Ohm R."/>
            <person name="Pangilinan J."/>
            <person name="Park H.-J."/>
            <person name="Ramirez L."/>
            <person name="Alfaro M."/>
            <person name="Sun H."/>
            <person name="Tritt A."/>
            <person name="Yoshinaga Y."/>
            <person name="Zwiers L.-H."/>
            <person name="Turgeon B."/>
            <person name="Goodwin S."/>
            <person name="Spatafora J."/>
            <person name="Crous P."/>
            <person name="Grigoriev I."/>
        </authorList>
    </citation>
    <scope>NUCLEOTIDE SEQUENCE</scope>
    <source>
        <strain evidence="3">CBS 133067</strain>
    </source>
</reference>
<dbReference type="EMBL" id="ML978122">
    <property type="protein sequence ID" value="KAF2103470.1"/>
    <property type="molecule type" value="Genomic_DNA"/>
</dbReference>
<dbReference type="Proteomes" id="UP000799772">
    <property type="component" value="Unassembled WGS sequence"/>
</dbReference>
<organism evidence="3 4">
    <name type="scientific">Rhizodiscina lignyota</name>
    <dbReference type="NCBI Taxonomy" id="1504668"/>
    <lineage>
        <taxon>Eukaryota</taxon>
        <taxon>Fungi</taxon>
        <taxon>Dikarya</taxon>
        <taxon>Ascomycota</taxon>
        <taxon>Pezizomycotina</taxon>
        <taxon>Dothideomycetes</taxon>
        <taxon>Pleosporomycetidae</taxon>
        <taxon>Aulographales</taxon>
        <taxon>Rhizodiscinaceae</taxon>
        <taxon>Rhizodiscina</taxon>
    </lineage>
</organism>
<evidence type="ECO:0000313" key="3">
    <source>
        <dbReference type="EMBL" id="KAF2103470.1"/>
    </source>
</evidence>
<name>A0A9P4IQF5_9PEZI</name>
<protein>
    <submittedName>
        <fullName evidence="3">Uncharacterized protein</fullName>
    </submittedName>
</protein>
<gene>
    <name evidence="3" type="ORF">NA57DRAFT_72445</name>
</gene>
<sequence>MDANTMDTRVSTIADIVHEILHGSANRSALPHHVHSASLDTQNTQPKTPELTRPLSLSSVPRLSATPPSPLPGLGATPRRLHVTNPDPPSSGNNADDFWKAPPGIGKNTTSSTPTTATTANSPAPSPAMSREILEVRRLRDEMEAAAEHARSERLAAVEFRLRCLESEKDDLERRLGDVKHEIAKAELERSAVGGGRMGGRPRLRFM</sequence>
<proteinExistence type="predicted"/>
<feature type="compositionally biased region" description="Polar residues" evidence="2">
    <location>
        <begin position="38"/>
        <end position="47"/>
    </location>
</feature>
<dbReference type="AlphaFoldDB" id="A0A9P4IQF5"/>
<feature type="compositionally biased region" description="Low complexity" evidence="2">
    <location>
        <begin position="51"/>
        <end position="64"/>
    </location>
</feature>
<keyword evidence="1" id="KW-0175">Coiled coil</keyword>
<keyword evidence="4" id="KW-1185">Reference proteome</keyword>
<accession>A0A9P4IQF5</accession>
<evidence type="ECO:0000256" key="2">
    <source>
        <dbReference type="SAM" id="MobiDB-lite"/>
    </source>
</evidence>
<feature type="compositionally biased region" description="Low complexity" evidence="2">
    <location>
        <begin position="108"/>
        <end position="123"/>
    </location>
</feature>
<feature type="region of interest" description="Disordered" evidence="2">
    <location>
        <begin position="31"/>
        <end position="127"/>
    </location>
</feature>
<evidence type="ECO:0000256" key="1">
    <source>
        <dbReference type="SAM" id="Coils"/>
    </source>
</evidence>
<feature type="coiled-coil region" evidence="1">
    <location>
        <begin position="133"/>
        <end position="189"/>
    </location>
</feature>
<evidence type="ECO:0000313" key="4">
    <source>
        <dbReference type="Proteomes" id="UP000799772"/>
    </source>
</evidence>
<comment type="caution">
    <text evidence="3">The sequence shown here is derived from an EMBL/GenBank/DDBJ whole genome shotgun (WGS) entry which is preliminary data.</text>
</comment>